<feature type="region of interest" description="Disordered" evidence="1">
    <location>
        <begin position="85"/>
        <end position="167"/>
    </location>
</feature>
<feature type="compositionally biased region" description="Basic and acidic residues" evidence="1">
    <location>
        <begin position="99"/>
        <end position="167"/>
    </location>
</feature>
<comment type="caution">
    <text evidence="3">The sequence shown here is derived from an EMBL/GenBank/DDBJ whole genome shotgun (WGS) entry which is preliminary data.</text>
</comment>
<accession>A0A846MX75</accession>
<gene>
    <name evidence="3" type="ORF">FHS83_000938</name>
</gene>
<feature type="signal peptide" evidence="2">
    <location>
        <begin position="1"/>
        <end position="21"/>
    </location>
</feature>
<evidence type="ECO:0000256" key="2">
    <source>
        <dbReference type="SAM" id="SignalP"/>
    </source>
</evidence>
<reference evidence="3 4" key="1">
    <citation type="submission" date="2020-03" db="EMBL/GenBank/DDBJ databases">
        <title>Genomic Encyclopedia of Type Strains, Phase IV (KMG-IV): sequencing the most valuable type-strain genomes for metagenomic binning, comparative biology and taxonomic classification.</title>
        <authorList>
            <person name="Goeker M."/>
        </authorList>
    </citation>
    <scope>NUCLEOTIDE SEQUENCE [LARGE SCALE GENOMIC DNA]</scope>
    <source>
        <strain evidence="3 4">DSM 19867</strain>
    </source>
</reference>
<dbReference type="EMBL" id="JAASRM010000001">
    <property type="protein sequence ID" value="NIK87620.1"/>
    <property type="molecule type" value="Genomic_DNA"/>
</dbReference>
<dbReference type="RefSeq" id="WP_167079621.1">
    <property type="nucleotide sequence ID" value="NZ_BAAADC010000001.1"/>
</dbReference>
<evidence type="ECO:0000256" key="1">
    <source>
        <dbReference type="SAM" id="MobiDB-lite"/>
    </source>
</evidence>
<evidence type="ECO:0000313" key="4">
    <source>
        <dbReference type="Proteomes" id="UP000570514"/>
    </source>
</evidence>
<keyword evidence="4" id="KW-1185">Reference proteome</keyword>
<sequence>MRARLVSFFVVLLALAVPALAQDGRGGGSLDRILPQIRHSMPGRFYDAEGPFFGPSGQSYYRIKWMTPDGRIIWFAADARTGQIMGGAPSGGAQPYRADAPDDRRDYDRRDYAPPRNNFEDRRWDRGSRDDRYHDDRSRDDRSRDDRNGRGRYDRDSDRDGDRRRPR</sequence>
<organism evidence="3 4">
    <name type="scientific">Rhizomicrobium palustre</name>
    <dbReference type="NCBI Taxonomy" id="189966"/>
    <lineage>
        <taxon>Bacteria</taxon>
        <taxon>Pseudomonadati</taxon>
        <taxon>Pseudomonadota</taxon>
        <taxon>Alphaproteobacteria</taxon>
        <taxon>Micropepsales</taxon>
        <taxon>Micropepsaceae</taxon>
        <taxon>Rhizomicrobium</taxon>
    </lineage>
</organism>
<keyword evidence="2" id="KW-0732">Signal</keyword>
<proteinExistence type="predicted"/>
<feature type="chain" id="PRO_5032772531" evidence="2">
    <location>
        <begin position="22"/>
        <end position="167"/>
    </location>
</feature>
<name>A0A846MX75_9PROT</name>
<evidence type="ECO:0000313" key="3">
    <source>
        <dbReference type="EMBL" id="NIK87620.1"/>
    </source>
</evidence>
<dbReference type="AlphaFoldDB" id="A0A846MX75"/>
<protein>
    <submittedName>
        <fullName evidence="3">Uncharacterized protein</fullName>
    </submittedName>
</protein>
<dbReference type="Proteomes" id="UP000570514">
    <property type="component" value="Unassembled WGS sequence"/>
</dbReference>